<organism evidence="1 2">
    <name type="scientific">Streptomyces rochei</name>
    <name type="common">Streptomyces parvullus</name>
    <dbReference type="NCBI Taxonomy" id="1928"/>
    <lineage>
        <taxon>Bacteria</taxon>
        <taxon>Bacillati</taxon>
        <taxon>Actinomycetota</taxon>
        <taxon>Actinomycetes</taxon>
        <taxon>Kitasatosporales</taxon>
        <taxon>Streptomycetaceae</taxon>
        <taxon>Streptomyces</taxon>
        <taxon>Streptomyces rochei group</taxon>
    </lineage>
</organism>
<gene>
    <name evidence="1" type="ORF">P7W03_35470</name>
</gene>
<proteinExistence type="predicted"/>
<dbReference type="Proteomes" id="UP001231701">
    <property type="component" value="Plasmid unnamed"/>
</dbReference>
<dbReference type="AlphaFoldDB" id="A0AAX3ZUW8"/>
<accession>A0AAX3ZUW8</accession>
<dbReference type="RefSeq" id="WP_306693638.1">
    <property type="nucleotide sequence ID" value="NZ_CP121272.1"/>
</dbReference>
<sequence>MKVAVTMLVAVLLTGCGRGEGAAGGEDGRTAAGEWPTTERGGLVEGMVLPLEKYLVYYPDFVAAENARITAVDDCMKRYGFRYDLPPLGDFPPPSVNSANMERRYGISDRTVAEKYAYRLPEAVAGDPGDYQLPGGEAASVVLRGPDAGVRQGARESIPGDLPQGGCSGQAEKLLGRLDDQLASDLGMESQKKSEDDRTVREAISAWSDCMAGHGYRAEHPHEAYEIVPASSREVSPQEIAVAVADIGCKAETDLIAIWFEVETRIQNNLIEENAPALEEQRAANERVLEQAARS</sequence>
<evidence type="ECO:0000313" key="1">
    <source>
        <dbReference type="EMBL" id="WMC90944.1"/>
    </source>
</evidence>
<protein>
    <recommendedName>
        <fullName evidence="3">Secreted protein</fullName>
    </recommendedName>
</protein>
<geneLocation type="plasmid" evidence="1 2">
    <name>unnamed</name>
</geneLocation>
<dbReference type="PROSITE" id="PS51257">
    <property type="entry name" value="PROKAR_LIPOPROTEIN"/>
    <property type="match status" value="1"/>
</dbReference>
<dbReference type="GeneID" id="90947451"/>
<evidence type="ECO:0000313" key="2">
    <source>
        <dbReference type="Proteomes" id="UP001231701"/>
    </source>
</evidence>
<keyword evidence="1" id="KW-0614">Plasmid</keyword>
<dbReference type="EMBL" id="CP121272">
    <property type="protein sequence ID" value="WMC90944.1"/>
    <property type="molecule type" value="Genomic_DNA"/>
</dbReference>
<name>A0AAX3ZUW8_STRRO</name>
<reference evidence="1" key="1">
    <citation type="submission" date="2023-03" db="EMBL/GenBank/DDBJ databases">
        <title>Borrelidin-producing and root-colonizing Streptomyces rochei is a potent biopesticide for soil-borne oomycete-caused plant diseases.</title>
        <authorList>
            <person name="Zhou D."/>
            <person name="Wang X."/>
            <person name="Navarro-Munoz J.C."/>
            <person name="Li W."/>
            <person name="Li J."/>
            <person name="Jiu M."/>
            <person name="Deng S."/>
            <person name="Ye Y."/>
            <person name="Daly P."/>
            <person name="Wei L."/>
        </authorList>
    </citation>
    <scope>NUCLEOTIDE SEQUENCE</scope>
    <source>
        <strain evidence="1">JK1</strain>
        <plasmid evidence="1">unnamed</plasmid>
    </source>
</reference>
<evidence type="ECO:0008006" key="3">
    <source>
        <dbReference type="Google" id="ProtNLM"/>
    </source>
</evidence>